<comment type="similarity">
    <text evidence="1">Belongs to the PP2C family.</text>
</comment>
<sequence>MFVKSKFLVRLRLLTKSLGLTSCRNMSMFKGTVRTLDTGVGFIPHMEKRHKGGEDAYCTSDTMVAVADGVGGWADSGVDPALYSRRLCLNIKDRYLKDRDKGIDAIHSTLNNPKELLTRAVEETRERGSSTAVICMLDSQKDYLHTANLGDSGYILLRKSGYDLITLFRSKEQTHGFNFPYQVGVGGDDPQSADVKVHEVQNNDILVVGTDGLFDNMYDKQITEVISPFIKEQDDLLDAGLVADMLSKQAEKLSLNTNWNSPFAKSAYDHFYDYKGGKHDDITVLVSQIRIKHIE</sequence>
<comment type="catalytic activity">
    <reaction evidence="1">
        <text>O-phospho-L-seryl-[protein] + H2O = L-seryl-[protein] + phosphate</text>
        <dbReference type="Rhea" id="RHEA:20629"/>
        <dbReference type="Rhea" id="RHEA-COMP:9863"/>
        <dbReference type="Rhea" id="RHEA-COMP:11604"/>
        <dbReference type="ChEBI" id="CHEBI:15377"/>
        <dbReference type="ChEBI" id="CHEBI:29999"/>
        <dbReference type="ChEBI" id="CHEBI:43474"/>
        <dbReference type="ChEBI" id="CHEBI:83421"/>
        <dbReference type="EC" id="3.1.3.16"/>
    </reaction>
</comment>
<dbReference type="SMART" id="SM00332">
    <property type="entry name" value="PP2Cc"/>
    <property type="match status" value="1"/>
</dbReference>
<keyword evidence="1" id="KW-0904">Protein phosphatase</keyword>
<dbReference type="InterPro" id="IPR001932">
    <property type="entry name" value="PPM-type_phosphatase-like_dom"/>
</dbReference>
<evidence type="ECO:0000259" key="3">
    <source>
        <dbReference type="PROSITE" id="PS51746"/>
    </source>
</evidence>
<feature type="signal peptide" evidence="2">
    <location>
        <begin position="1"/>
        <end position="19"/>
    </location>
</feature>
<proteinExistence type="inferred from homology"/>
<dbReference type="Pfam" id="PF07228">
    <property type="entry name" value="SpoIIE"/>
    <property type="match status" value="1"/>
</dbReference>
<evidence type="ECO:0000313" key="5">
    <source>
        <dbReference type="Proteomes" id="UP001295684"/>
    </source>
</evidence>
<feature type="domain" description="PPM-type phosphatase" evidence="3">
    <location>
        <begin position="37"/>
        <end position="289"/>
    </location>
</feature>
<keyword evidence="2" id="KW-0732">Signal</keyword>
<comment type="catalytic activity">
    <reaction evidence="1">
        <text>O-phospho-L-threonyl-[protein] + H2O = L-threonyl-[protein] + phosphate</text>
        <dbReference type="Rhea" id="RHEA:47004"/>
        <dbReference type="Rhea" id="RHEA-COMP:11060"/>
        <dbReference type="Rhea" id="RHEA-COMP:11605"/>
        <dbReference type="ChEBI" id="CHEBI:15377"/>
        <dbReference type="ChEBI" id="CHEBI:30013"/>
        <dbReference type="ChEBI" id="CHEBI:43474"/>
        <dbReference type="ChEBI" id="CHEBI:61977"/>
        <dbReference type="EC" id="3.1.3.16"/>
    </reaction>
</comment>
<name>A0AAD2D129_EUPCR</name>
<dbReference type="SUPFAM" id="SSF81606">
    <property type="entry name" value="PP2C-like"/>
    <property type="match status" value="1"/>
</dbReference>
<feature type="chain" id="PRO_5042159298" description="Protein phosphatase" evidence="2">
    <location>
        <begin position="20"/>
        <end position="295"/>
    </location>
</feature>
<keyword evidence="1" id="KW-0460">Magnesium</keyword>
<dbReference type="InterPro" id="IPR036457">
    <property type="entry name" value="PPM-type-like_dom_sf"/>
</dbReference>
<organism evidence="4 5">
    <name type="scientific">Euplotes crassus</name>
    <dbReference type="NCBI Taxonomy" id="5936"/>
    <lineage>
        <taxon>Eukaryota</taxon>
        <taxon>Sar</taxon>
        <taxon>Alveolata</taxon>
        <taxon>Ciliophora</taxon>
        <taxon>Intramacronucleata</taxon>
        <taxon>Spirotrichea</taxon>
        <taxon>Hypotrichia</taxon>
        <taxon>Euplotida</taxon>
        <taxon>Euplotidae</taxon>
        <taxon>Moneuplotes</taxon>
    </lineage>
</organism>
<gene>
    <name evidence="4" type="ORF">ECRASSUSDP1_LOCUS18363</name>
</gene>
<dbReference type="PANTHER" id="PTHR12320">
    <property type="entry name" value="PROTEIN PHOSPHATASE 2C"/>
    <property type="match status" value="1"/>
</dbReference>
<dbReference type="InterPro" id="IPR039123">
    <property type="entry name" value="PPTC7"/>
</dbReference>
<comment type="cofactor">
    <cofactor evidence="1">
        <name>Mn(2+)</name>
        <dbReference type="ChEBI" id="CHEBI:29035"/>
    </cofactor>
</comment>
<dbReference type="EC" id="3.1.3.16" evidence="1"/>
<keyword evidence="1" id="KW-0378">Hydrolase</keyword>
<protein>
    <recommendedName>
        <fullName evidence="1">Protein phosphatase</fullName>
        <ecNumber evidence="1">3.1.3.16</ecNumber>
    </recommendedName>
</protein>
<accession>A0AAD2D129</accession>
<dbReference type="GO" id="GO:0046872">
    <property type="term" value="F:metal ion binding"/>
    <property type="evidence" value="ECO:0007669"/>
    <property type="project" value="UniProtKB-UniRule"/>
</dbReference>
<evidence type="ECO:0000313" key="4">
    <source>
        <dbReference type="EMBL" id="CAI2376984.1"/>
    </source>
</evidence>
<reference evidence="4" key="1">
    <citation type="submission" date="2023-07" db="EMBL/GenBank/DDBJ databases">
        <authorList>
            <consortium name="AG Swart"/>
            <person name="Singh M."/>
            <person name="Singh A."/>
            <person name="Seah K."/>
            <person name="Emmerich C."/>
        </authorList>
    </citation>
    <scope>NUCLEOTIDE SEQUENCE</scope>
    <source>
        <strain evidence="4">DP1</strain>
    </source>
</reference>
<dbReference type="Proteomes" id="UP001295684">
    <property type="component" value="Unassembled WGS sequence"/>
</dbReference>
<dbReference type="EMBL" id="CAMPGE010018577">
    <property type="protein sequence ID" value="CAI2376984.1"/>
    <property type="molecule type" value="Genomic_DNA"/>
</dbReference>
<dbReference type="Gene3D" id="3.60.40.10">
    <property type="entry name" value="PPM-type phosphatase domain"/>
    <property type="match status" value="1"/>
</dbReference>
<dbReference type="SMART" id="SM00331">
    <property type="entry name" value="PP2C_SIG"/>
    <property type="match status" value="1"/>
</dbReference>
<keyword evidence="1" id="KW-0479">Metal-binding</keyword>
<evidence type="ECO:0000256" key="1">
    <source>
        <dbReference type="RuleBase" id="RU366020"/>
    </source>
</evidence>
<dbReference type="AlphaFoldDB" id="A0AAD2D129"/>
<dbReference type="PANTHER" id="PTHR12320:SF1">
    <property type="entry name" value="PROTEIN PHOSPHATASE PTC7 HOMOLOG"/>
    <property type="match status" value="1"/>
</dbReference>
<keyword evidence="1" id="KW-0464">Manganese</keyword>
<dbReference type="PROSITE" id="PS51746">
    <property type="entry name" value="PPM_2"/>
    <property type="match status" value="1"/>
</dbReference>
<dbReference type="GO" id="GO:0004722">
    <property type="term" value="F:protein serine/threonine phosphatase activity"/>
    <property type="evidence" value="ECO:0007669"/>
    <property type="project" value="UniProtKB-EC"/>
</dbReference>
<evidence type="ECO:0000256" key="2">
    <source>
        <dbReference type="SAM" id="SignalP"/>
    </source>
</evidence>
<keyword evidence="5" id="KW-1185">Reference proteome</keyword>
<comment type="cofactor">
    <cofactor evidence="1">
        <name>Mg(2+)</name>
        <dbReference type="ChEBI" id="CHEBI:18420"/>
    </cofactor>
</comment>
<comment type="caution">
    <text evidence="4">The sequence shown here is derived from an EMBL/GenBank/DDBJ whole genome shotgun (WGS) entry which is preliminary data.</text>
</comment>